<accession>A0ABW5K500</accession>
<evidence type="ECO:0000313" key="1">
    <source>
        <dbReference type="EMBL" id="MFD2542990.1"/>
    </source>
</evidence>
<dbReference type="RefSeq" id="WP_379904428.1">
    <property type="nucleotide sequence ID" value="NZ_JBHULM010000011.1"/>
</dbReference>
<dbReference type="PROSITE" id="PS51257">
    <property type="entry name" value="PROKAR_LIPOPROTEIN"/>
    <property type="match status" value="1"/>
</dbReference>
<dbReference type="Proteomes" id="UP001597467">
    <property type="component" value="Unassembled WGS sequence"/>
</dbReference>
<reference evidence="2" key="1">
    <citation type="journal article" date="2019" name="Int. J. Syst. Evol. Microbiol.">
        <title>The Global Catalogue of Microorganisms (GCM) 10K type strain sequencing project: providing services to taxonomists for standard genome sequencing and annotation.</title>
        <authorList>
            <consortium name="The Broad Institute Genomics Platform"/>
            <consortium name="The Broad Institute Genome Sequencing Center for Infectious Disease"/>
            <person name="Wu L."/>
            <person name="Ma J."/>
        </authorList>
    </citation>
    <scope>NUCLEOTIDE SEQUENCE [LARGE SCALE GENOMIC DNA]</scope>
    <source>
        <strain evidence="2">KCTC 42808</strain>
    </source>
</reference>
<dbReference type="EMBL" id="JBHULM010000011">
    <property type="protein sequence ID" value="MFD2542990.1"/>
    <property type="molecule type" value="Genomic_DNA"/>
</dbReference>
<keyword evidence="2" id="KW-1185">Reference proteome</keyword>
<sequence>MFKNRTFYILFFVFIFVSCNKKEKSDTLTLIDRGSYSSRYIDGLQVFIKDNQVMDGYYVVGKDLIKWEEFELKKGILNGSYITYHPNGKMSSNTQYRNGKMHGEEQLFYPSGELLKIVHYQNNKQVGEIKEFYEGGQIKKLSKIKDEKIYESVFYNNVGNMISQMFIKDGLRIRQNILEGKIFSEYTSSTYDDNKTMKFYNQDGTVKKHLRMYENNNTPVIIELDENGEEKRRIDFQKNPEEAHQYLKLWKG</sequence>
<dbReference type="InterPro" id="IPR011652">
    <property type="entry name" value="MORN_2"/>
</dbReference>
<gene>
    <name evidence="1" type="ORF">ACFSSB_11730</name>
</gene>
<proteinExistence type="predicted"/>
<evidence type="ECO:0000313" key="2">
    <source>
        <dbReference type="Proteomes" id="UP001597467"/>
    </source>
</evidence>
<dbReference type="Gene3D" id="3.90.930.1">
    <property type="match status" value="1"/>
</dbReference>
<dbReference type="Pfam" id="PF07661">
    <property type="entry name" value="MORN_2"/>
    <property type="match status" value="3"/>
</dbReference>
<protein>
    <submittedName>
        <fullName evidence="1">Toxin-antitoxin system YwqK family antitoxin</fullName>
    </submittedName>
</protein>
<comment type="caution">
    <text evidence="1">The sequence shown here is derived from an EMBL/GenBank/DDBJ whole genome shotgun (WGS) entry which is preliminary data.</text>
</comment>
<dbReference type="SUPFAM" id="SSF82185">
    <property type="entry name" value="Histone H3 K4-specific methyltransferase SET7/9 N-terminal domain"/>
    <property type="match status" value="1"/>
</dbReference>
<organism evidence="1 2">
    <name type="scientific">Lacinutrix gracilariae</name>
    <dbReference type="NCBI Taxonomy" id="1747198"/>
    <lineage>
        <taxon>Bacteria</taxon>
        <taxon>Pseudomonadati</taxon>
        <taxon>Bacteroidota</taxon>
        <taxon>Flavobacteriia</taxon>
        <taxon>Flavobacteriales</taxon>
        <taxon>Flavobacteriaceae</taxon>
        <taxon>Lacinutrix</taxon>
    </lineage>
</organism>
<name>A0ABW5K500_9FLAO</name>